<dbReference type="AlphaFoldDB" id="A0ABC8IV80"/>
<dbReference type="EMBL" id="CAKOAT010057266">
    <property type="protein sequence ID" value="CAH8302639.1"/>
    <property type="molecule type" value="Genomic_DNA"/>
</dbReference>
<gene>
    <name evidence="4" type="ORF">ERUC_LOCUS3239</name>
</gene>
<evidence type="ECO:0000256" key="1">
    <source>
        <dbReference type="ARBA" id="ARBA00004370"/>
    </source>
</evidence>
<keyword evidence="2 3" id="KW-0472">Membrane</keyword>
<evidence type="ECO:0000256" key="2">
    <source>
        <dbReference type="ARBA" id="ARBA00023136"/>
    </source>
</evidence>
<evidence type="ECO:0008006" key="6">
    <source>
        <dbReference type="Google" id="ProtNLM"/>
    </source>
</evidence>
<sequence length="194" mass="21152">MGKGQAKTKKTEAKEEGVTFRVSYEDIQGKRNMKIVFYAFVAFVLLGLGLIGIFHLIKPPVPLFMLDDLSVDQVSNSSVVVTLSSNNPSHTTNIYYSEVSVGVQIKGIFRSDSVNLQSTLQETRERTPWTTVVAINNGNNVNTNGSLGIIDGLMKNGDVVAHVKILGKFGILKNSLLYTCPIMTAKSSIPCQVI</sequence>
<comment type="subcellular location">
    <subcellularLocation>
        <location evidence="1">Membrane</location>
    </subcellularLocation>
</comment>
<dbReference type="GO" id="GO:0016020">
    <property type="term" value="C:membrane"/>
    <property type="evidence" value="ECO:0007669"/>
    <property type="project" value="UniProtKB-SubCell"/>
</dbReference>
<name>A0ABC8IV80_ERUVS</name>
<feature type="transmembrane region" description="Helical" evidence="3">
    <location>
        <begin position="35"/>
        <end position="57"/>
    </location>
</feature>
<organism evidence="4 5">
    <name type="scientific">Eruca vesicaria subsp. sativa</name>
    <name type="common">Garden rocket</name>
    <name type="synonym">Eruca sativa</name>
    <dbReference type="NCBI Taxonomy" id="29727"/>
    <lineage>
        <taxon>Eukaryota</taxon>
        <taxon>Viridiplantae</taxon>
        <taxon>Streptophyta</taxon>
        <taxon>Embryophyta</taxon>
        <taxon>Tracheophyta</taxon>
        <taxon>Spermatophyta</taxon>
        <taxon>Magnoliopsida</taxon>
        <taxon>eudicotyledons</taxon>
        <taxon>Gunneridae</taxon>
        <taxon>Pentapetalae</taxon>
        <taxon>rosids</taxon>
        <taxon>malvids</taxon>
        <taxon>Brassicales</taxon>
        <taxon>Brassicaceae</taxon>
        <taxon>Brassiceae</taxon>
        <taxon>Eruca</taxon>
    </lineage>
</organism>
<proteinExistence type="predicted"/>
<evidence type="ECO:0000313" key="4">
    <source>
        <dbReference type="EMBL" id="CAH8302639.1"/>
    </source>
</evidence>
<dbReference type="Proteomes" id="UP001642260">
    <property type="component" value="Unassembled WGS sequence"/>
</dbReference>
<evidence type="ECO:0000256" key="3">
    <source>
        <dbReference type="SAM" id="Phobius"/>
    </source>
</evidence>
<dbReference type="InterPro" id="IPR044839">
    <property type="entry name" value="NDR1-like"/>
</dbReference>
<dbReference type="PANTHER" id="PTHR31415:SF71">
    <property type="entry name" value="TRANSMEMBRANE PROTEIN"/>
    <property type="match status" value="1"/>
</dbReference>
<keyword evidence="3" id="KW-1133">Transmembrane helix</keyword>
<comment type="caution">
    <text evidence="4">The sequence shown here is derived from an EMBL/GenBank/DDBJ whole genome shotgun (WGS) entry which is preliminary data.</text>
</comment>
<reference evidence="4 5" key="1">
    <citation type="submission" date="2022-03" db="EMBL/GenBank/DDBJ databases">
        <authorList>
            <person name="Macdonald S."/>
            <person name="Ahmed S."/>
            <person name="Newling K."/>
        </authorList>
    </citation>
    <scope>NUCLEOTIDE SEQUENCE [LARGE SCALE GENOMIC DNA]</scope>
</reference>
<dbReference type="PANTHER" id="PTHR31415">
    <property type="entry name" value="OS05G0367900 PROTEIN"/>
    <property type="match status" value="1"/>
</dbReference>
<accession>A0ABC8IV80</accession>
<keyword evidence="3" id="KW-0812">Transmembrane</keyword>
<protein>
    <recommendedName>
        <fullName evidence="6">Late embryogenesis abundant protein LEA-2 subgroup domain-containing protein</fullName>
    </recommendedName>
</protein>
<keyword evidence="5" id="KW-1185">Reference proteome</keyword>
<evidence type="ECO:0000313" key="5">
    <source>
        <dbReference type="Proteomes" id="UP001642260"/>
    </source>
</evidence>